<dbReference type="AlphaFoldDB" id="A0A5B7GN18"/>
<evidence type="ECO:0008006" key="4">
    <source>
        <dbReference type="Google" id="ProtNLM"/>
    </source>
</evidence>
<proteinExistence type="predicted"/>
<dbReference type="Proteomes" id="UP000324222">
    <property type="component" value="Unassembled WGS sequence"/>
</dbReference>
<gene>
    <name evidence="2" type="ORF">E2C01_053014</name>
</gene>
<protein>
    <recommendedName>
        <fullName evidence="4">Secreted protein</fullName>
    </recommendedName>
</protein>
<keyword evidence="3" id="KW-1185">Reference proteome</keyword>
<name>A0A5B7GN18_PORTR</name>
<accession>A0A5B7GN18</accession>
<evidence type="ECO:0000313" key="3">
    <source>
        <dbReference type="Proteomes" id="UP000324222"/>
    </source>
</evidence>
<keyword evidence="1" id="KW-0732">Signal</keyword>
<organism evidence="2 3">
    <name type="scientific">Portunus trituberculatus</name>
    <name type="common">Swimming crab</name>
    <name type="synonym">Neptunus trituberculatus</name>
    <dbReference type="NCBI Taxonomy" id="210409"/>
    <lineage>
        <taxon>Eukaryota</taxon>
        <taxon>Metazoa</taxon>
        <taxon>Ecdysozoa</taxon>
        <taxon>Arthropoda</taxon>
        <taxon>Crustacea</taxon>
        <taxon>Multicrustacea</taxon>
        <taxon>Malacostraca</taxon>
        <taxon>Eumalacostraca</taxon>
        <taxon>Eucarida</taxon>
        <taxon>Decapoda</taxon>
        <taxon>Pleocyemata</taxon>
        <taxon>Brachyura</taxon>
        <taxon>Eubrachyura</taxon>
        <taxon>Portunoidea</taxon>
        <taxon>Portunidae</taxon>
        <taxon>Portuninae</taxon>
        <taxon>Portunus</taxon>
    </lineage>
</organism>
<evidence type="ECO:0000313" key="2">
    <source>
        <dbReference type="EMBL" id="MPC58999.1"/>
    </source>
</evidence>
<sequence>MFHLFFTFLLPLSSTLPLHGPSISLSPPPRTTHRALAKHVDAAVEEGGLARDDGEVGGRIAEVGTRPTLPPLLLSRLPAGWWASCYRRYFWCC</sequence>
<comment type="caution">
    <text evidence="2">The sequence shown here is derived from an EMBL/GenBank/DDBJ whole genome shotgun (WGS) entry which is preliminary data.</text>
</comment>
<dbReference type="EMBL" id="VSRR010016169">
    <property type="protein sequence ID" value="MPC58999.1"/>
    <property type="molecule type" value="Genomic_DNA"/>
</dbReference>
<feature type="chain" id="PRO_5023086451" description="Secreted protein" evidence="1">
    <location>
        <begin position="18"/>
        <end position="93"/>
    </location>
</feature>
<evidence type="ECO:0000256" key="1">
    <source>
        <dbReference type="SAM" id="SignalP"/>
    </source>
</evidence>
<feature type="signal peptide" evidence="1">
    <location>
        <begin position="1"/>
        <end position="17"/>
    </location>
</feature>
<reference evidence="2 3" key="1">
    <citation type="submission" date="2019-05" db="EMBL/GenBank/DDBJ databases">
        <title>Another draft genome of Portunus trituberculatus and its Hox gene families provides insights of decapod evolution.</title>
        <authorList>
            <person name="Jeong J.-H."/>
            <person name="Song I."/>
            <person name="Kim S."/>
            <person name="Choi T."/>
            <person name="Kim D."/>
            <person name="Ryu S."/>
            <person name="Kim W."/>
        </authorList>
    </citation>
    <scope>NUCLEOTIDE SEQUENCE [LARGE SCALE GENOMIC DNA]</scope>
    <source>
        <tissue evidence="2">Muscle</tissue>
    </source>
</reference>